<accession>A0A4D7ALF7</accession>
<evidence type="ECO:0000313" key="4">
    <source>
        <dbReference type="Proteomes" id="UP000298642"/>
    </source>
</evidence>
<dbReference type="EMBL" id="CP034413">
    <property type="protein sequence ID" value="QCI58288.1"/>
    <property type="molecule type" value="Genomic_DNA"/>
</dbReference>
<dbReference type="KEGG" id="obj:EIO64_02795"/>
<dbReference type="RefSeq" id="WP_136890759.1">
    <property type="nucleotide sequence ID" value="NZ_CP034413.3"/>
</dbReference>
<dbReference type="AlphaFoldDB" id="A0A4D7ALF7"/>
<keyword evidence="4" id="KW-1185">Reference proteome</keyword>
<evidence type="ECO:0000313" key="3">
    <source>
        <dbReference type="EMBL" id="QCI58288.1"/>
    </source>
</evidence>
<reference evidence="4" key="1">
    <citation type="submission" date="2018-12" db="EMBL/GenBank/DDBJ databases">
        <title>Dusodibacter welbiota gen. nov., sp. nov., isolated from human faeces and emended description of the Oscillibacter genus.</title>
        <authorList>
            <person name="Le Roy T."/>
            <person name="Van der Smissen P."/>
            <person name="Delzenne N."/>
            <person name="Muccioli G."/>
            <person name="Collet J.F."/>
            <person name="Cani P.D."/>
        </authorList>
    </citation>
    <scope>NUCLEOTIDE SEQUENCE [LARGE SCALE GENOMIC DNA]</scope>
    <source>
        <strain evidence="4">J115</strain>
    </source>
</reference>
<feature type="region of interest" description="Disordered" evidence="1">
    <location>
        <begin position="85"/>
        <end position="113"/>
    </location>
</feature>
<dbReference type="Proteomes" id="UP000298642">
    <property type="component" value="Chromosome"/>
</dbReference>
<protein>
    <recommendedName>
        <fullName evidence="5">DUF4430 domain-containing protein</fullName>
    </recommendedName>
</protein>
<proteinExistence type="predicted"/>
<organism evidence="3 4">
    <name type="scientific">Dysosmobacter welbionis</name>
    <dbReference type="NCBI Taxonomy" id="2093857"/>
    <lineage>
        <taxon>Bacteria</taxon>
        <taxon>Bacillati</taxon>
        <taxon>Bacillota</taxon>
        <taxon>Clostridia</taxon>
        <taxon>Eubacteriales</taxon>
        <taxon>Oscillospiraceae</taxon>
        <taxon>Dysosmobacter</taxon>
    </lineage>
</organism>
<sequence length="140" mass="15035">MKKIAALVLALVMVLSCGITGSATEFEKEDNRLISTENIEINGISTTVKTYDDQGFIVTTYEFTDEGLTETDMEGAIREIESEMASDAPMPLASGPTATASKKFNTSEHSPTDVSLTASQSGTFCKSIDNNYAYLWVVGG</sequence>
<dbReference type="PROSITE" id="PS51257">
    <property type="entry name" value="PROKAR_LIPOPROTEIN"/>
    <property type="match status" value="1"/>
</dbReference>
<evidence type="ECO:0000256" key="2">
    <source>
        <dbReference type="SAM" id="SignalP"/>
    </source>
</evidence>
<evidence type="ECO:0000256" key="1">
    <source>
        <dbReference type="SAM" id="MobiDB-lite"/>
    </source>
</evidence>
<keyword evidence="2" id="KW-0732">Signal</keyword>
<feature type="signal peptide" evidence="2">
    <location>
        <begin position="1"/>
        <end position="25"/>
    </location>
</feature>
<feature type="chain" id="PRO_5038361579" description="DUF4430 domain-containing protein" evidence="2">
    <location>
        <begin position="26"/>
        <end position="140"/>
    </location>
</feature>
<name>A0A4D7ALF7_9FIRM</name>
<feature type="compositionally biased region" description="Polar residues" evidence="1">
    <location>
        <begin position="96"/>
        <end position="113"/>
    </location>
</feature>
<gene>
    <name evidence="3" type="ORF">EIO64_02795</name>
</gene>
<evidence type="ECO:0008006" key="5">
    <source>
        <dbReference type="Google" id="ProtNLM"/>
    </source>
</evidence>